<sequence length="73" mass="8341">MRYSVQESSIASKRMCCNPSEDKSWRKKHWEYFTENGSLRGTSVLFDNTANPAAVNPTYFDAVIPCTTMMPSR</sequence>
<reference evidence="1 2" key="1">
    <citation type="submission" date="2024-03" db="EMBL/GenBank/DDBJ databases">
        <title>The genome assembly and annotation of the cricket Gryllus longicercus Weissman &amp; Gray.</title>
        <authorList>
            <person name="Szrajer S."/>
            <person name="Gray D."/>
            <person name="Ylla G."/>
        </authorList>
    </citation>
    <scope>NUCLEOTIDE SEQUENCE [LARGE SCALE GENOMIC DNA]</scope>
    <source>
        <strain evidence="1">DAG 2021-001</strain>
        <tissue evidence="1">Whole body minus gut</tissue>
    </source>
</reference>
<accession>A0AAN9V7S9</accession>
<protein>
    <submittedName>
        <fullName evidence="1">Uncharacterized protein</fullName>
    </submittedName>
</protein>
<name>A0AAN9V7S9_9ORTH</name>
<dbReference type="Proteomes" id="UP001378592">
    <property type="component" value="Unassembled WGS sequence"/>
</dbReference>
<organism evidence="1 2">
    <name type="scientific">Gryllus longicercus</name>
    <dbReference type="NCBI Taxonomy" id="2509291"/>
    <lineage>
        <taxon>Eukaryota</taxon>
        <taxon>Metazoa</taxon>
        <taxon>Ecdysozoa</taxon>
        <taxon>Arthropoda</taxon>
        <taxon>Hexapoda</taxon>
        <taxon>Insecta</taxon>
        <taxon>Pterygota</taxon>
        <taxon>Neoptera</taxon>
        <taxon>Polyneoptera</taxon>
        <taxon>Orthoptera</taxon>
        <taxon>Ensifera</taxon>
        <taxon>Gryllidea</taxon>
        <taxon>Grylloidea</taxon>
        <taxon>Gryllidae</taxon>
        <taxon>Gryllinae</taxon>
        <taxon>Gryllus</taxon>
    </lineage>
</organism>
<evidence type="ECO:0000313" key="2">
    <source>
        <dbReference type="Proteomes" id="UP001378592"/>
    </source>
</evidence>
<gene>
    <name evidence="1" type="ORF">R5R35_002464</name>
</gene>
<comment type="caution">
    <text evidence="1">The sequence shown here is derived from an EMBL/GenBank/DDBJ whole genome shotgun (WGS) entry which is preliminary data.</text>
</comment>
<proteinExistence type="predicted"/>
<evidence type="ECO:0000313" key="1">
    <source>
        <dbReference type="EMBL" id="KAK7793159.1"/>
    </source>
</evidence>
<dbReference type="AlphaFoldDB" id="A0AAN9V7S9"/>
<dbReference type="EMBL" id="JAZDUA010000399">
    <property type="protein sequence ID" value="KAK7793159.1"/>
    <property type="molecule type" value="Genomic_DNA"/>
</dbReference>
<keyword evidence="2" id="KW-1185">Reference proteome</keyword>